<protein>
    <submittedName>
        <fullName evidence="2">Primosomal protein DnaI</fullName>
    </submittedName>
</protein>
<name>A0ABW5P6M1_9BACL</name>
<dbReference type="InterPro" id="IPR009928">
    <property type="entry name" value="DnaI_N"/>
</dbReference>
<dbReference type="Pfam" id="PF07319">
    <property type="entry name" value="DnaI_N"/>
    <property type="match status" value="1"/>
</dbReference>
<gene>
    <name evidence="2" type="primary">dnaI</name>
    <name evidence="2" type="ORF">ACFSUF_00350</name>
</gene>
<sequence length="316" mass="36672">MESLADLLKHKSNRHLLEQAEMNSMAVLSDTAVIKFRAKHPELDDTTLKLNMNRLYQYAKEYNSCSNCPGLNQCPNDMEGHYTKLTVERINGIDYINDHKVSCKKLIAHEAQEKVRKRIRCLNMDERVLDQAYSAKDILTMDNMRLGAVQAVFNYVNKTKADGLQADGLYLSGSFGTGKTYLMSYLLQELSKEGFTGVFVFMPDFVEDTKRMFQDEKRLLETIELLKNTDLLILDDVGAENMNAWFRDHVLASILNHRMGRKPTFYTSNHDFDGLEKHLCYTKDGNEENKGRRLMERIRPYVDYVKVEGENKRKRR</sequence>
<dbReference type="Proteomes" id="UP001597541">
    <property type="component" value="Unassembled WGS sequence"/>
</dbReference>
<dbReference type="EMBL" id="JBHUME010000002">
    <property type="protein sequence ID" value="MFD2610866.1"/>
    <property type="molecule type" value="Genomic_DNA"/>
</dbReference>
<dbReference type="Gene3D" id="3.40.50.300">
    <property type="entry name" value="P-loop containing nucleotide triphosphate hydrolases"/>
    <property type="match status" value="1"/>
</dbReference>
<keyword evidence="3" id="KW-1185">Reference proteome</keyword>
<dbReference type="PANTHER" id="PTHR30050:SF8">
    <property type="entry name" value="PRIMOSOMAL PROTEIN DNAI"/>
    <property type="match status" value="1"/>
</dbReference>
<proteinExistence type="predicted"/>
<dbReference type="InterPro" id="IPR002611">
    <property type="entry name" value="IstB_ATP-bd"/>
</dbReference>
<dbReference type="InterPro" id="IPR027417">
    <property type="entry name" value="P-loop_NTPase"/>
</dbReference>
<evidence type="ECO:0000313" key="3">
    <source>
        <dbReference type="Proteomes" id="UP001597541"/>
    </source>
</evidence>
<organism evidence="2 3">
    <name type="scientific">Paenibacillus gansuensis</name>
    <dbReference type="NCBI Taxonomy" id="306542"/>
    <lineage>
        <taxon>Bacteria</taxon>
        <taxon>Bacillati</taxon>
        <taxon>Bacillota</taxon>
        <taxon>Bacilli</taxon>
        <taxon>Bacillales</taxon>
        <taxon>Paenibacillaceae</taxon>
        <taxon>Paenibacillus</taxon>
    </lineage>
</organism>
<dbReference type="Pfam" id="PF01695">
    <property type="entry name" value="IstB_IS21"/>
    <property type="match status" value="1"/>
</dbReference>
<dbReference type="SMART" id="SM00382">
    <property type="entry name" value="AAA"/>
    <property type="match status" value="1"/>
</dbReference>
<feature type="domain" description="AAA+ ATPase" evidence="1">
    <location>
        <begin position="165"/>
        <end position="308"/>
    </location>
</feature>
<dbReference type="SUPFAM" id="SSF52540">
    <property type="entry name" value="P-loop containing nucleoside triphosphate hydrolases"/>
    <property type="match status" value="1"/>
</dbReference>
<dbReference type="InterPro" id="IPR003593">
    <property type="entry name" value="AAA+_ATPase"/>
</dbReference>
<evidence type="ECO:0000259" key="1">
    <source>
        <dbReference type="SMART" id="SM00382"/>
    </source>
</evidence>
<dbReference type="RefSeq" id="WP_377599000.1">
    <property type="nucleotide sequence ID" value="NZ_JBHUME010000002.1"/>
</dbReference>
<comment type="caution">
    <text evidence="2">The sequence shown here is derived from an EMBL/GenBank/DDBJ whole genome shotgun (WGS) entry which is preliminary data.</text>
</comment>
<evidence type="ECO:0000313" key="2">
    <source>
        <dbReference type="EMBL" id="MFD2610866.1"/>
    </source>
</evidence>
<dbReference type="PANTHER" id="PTHR30050">
    <property type="entry name" value="CHROMOSOMAL REPLICATION INITIATOR PROTEIN DNAA"/>
    <property type="match status" value="1"/>
</dbReference>
<accession>A0ABW5P6M1</accession>
<dbReference type="NCBIfam" id="NF006505">
    <property type="entry name" value="PRK08939.1"/>
    <property type="match status" value="1"/>
</dbReference>
<reference evidence="3" key="1">
    <citation type="journal article" date="2019" name="Int. J. Syst. Evol. Microbiol.">
        <title>The Global Catalogue of Microorganisms (GCM) 10K type strain sequencing project: providing services to taxonomists for standard genome sequencing and annotation.</title>
        <authorList>
            <consortium name="The Broad Institute Genomics Platform"/>
            <consortium name="The Broad Institute Genome Sequencing Center for Infectious Disease"/>
            <person name="Wu L."/>
            <person name="Ma J."/>
        </authorList>
    </citation>
    <scope>NUCLEOTIDE SEQUENCE [LARGE SCALE GENOMIC DNA]</scope>
    <source>
        <strain evidence="3">KCTC 3950</strain>
    </source>
</reference>